<dbReference type="SUPFAM" id="SSF56801">
    <property type="entry name" value="Acetyl-CoA synthetase-like"/>
    <property type="match status" value="1"/>
</dbReference>
<dbReference type="STRING" id="2903.R1FKP0"/>
<dbReference type="KEGG" id="ehx:EMIHUDRAFT_433443"/>
<dbReference type="InterPro" id="IPR000873">
    <property type="entry name" value="AMP-dep_synth/lig_dom"/>
</dbReference>
<name>A0A0D3KV05_EMIH1</name>
<evidence type="ECO:0000256" key="3">
    <source>
        <dbReference type="SAM" id="SignalP"/>
    </source>
</evidence>
<sequence>MAAAGTLPLPQAQLRLALSRVVLLLGSAPVGPTTVERLQRLAGTLPTVRFGSTETCLQVMGTSPALAEEARLDAFRAGWSHTYCGAEAAGYFIGRPHPPYTEVKVVRSVDEGEAGYFEECAEGEPGQLVTRGENVMAGYVGDAAATAKALRDDGWYLNLGDVGFWLGSASDGGRDFYWRARDSALLIKGGANYSFEQINSELSAFLAAHYGLGDGSLAVAVVGLRLASEHEDECCATVELAQEAEHKRGEMERTLLAACAKGVSKGSKPDRVRFAPIPRNFKGAIQLPALREEWKRELAAGSK</sequence>
<keyword evidence="3" id="KW-0732">Signal</keyword>
<dbReference type="GeneID" id="17284861"/>
<evidence type="ECO:0000313" key="6">
    <source>
        <dbReference type="Proteomes" id="UP000013827"/>
    </source>
</evidence>
<dbReference type="GO" id="GO:0006631">
    <property type="term" value="P:fatty acid metabolic process"/>
    <property type="evidence" value="ECO:0007669"/>
    <property type="project" value="TreeGrafter"/>
</dbReference>
<dbReference type="Gene3D" id="3.40.50.12780">
    <property type="entry name" value="N-terminal domain of ligase-like"/>
    <property type="match status" value="1"/>
</dbReference>
<proteinExistence type="inferred from homology"/>
<dbReference type="Proteomes" id="UP000013827">
    <property type="component" value="Unassembled WGS sequence"/>
</dbReference>
<evidence type="ECO:0000259" key="4">
    <source>
        <dbReference type="Pfam" id="PF00501"/>
    </source>
</evidence>
<dbReference type="eggNOG" id="KOG1177">
    <property type="taxonomic scope" value="Eukaryota"/>
</dbReference>
<evidence type="ECO:0000256" key="2">
    <source>
        <dbReference type="ARBA" id="ARBA00022598"/>
    </source>
</evidence>
<dbReference type="AlphaFoldDB" id="A0A0D3KV05"/>
<dbReference type="HOGENOM" id="CLU_919604_0_0_1"/>
<reference evidence="6" key="1">
    <citation type="journal article" date="2013" name="Nature">
        <title>Pan genome of the phytoplankton Emiliania underpins its global distribution.</title>
        <authorList>
            <person name="Read B.A."/>
            <person name="Kegel J."/>
            <person name="Klute M.J."/>
            <person name="Kuo A."/>
            <person name="Lefebvre S.C."/>
            <person name="Maumus F."/>
            <person name="Mayer C."/>
            <person name="Miller J."/>
            <person name="Monier A."/>
            <person name="Salamov A."/>
            <person name="Young J."/>
            <person name="Aguilar M."/>
            <person name="Claverie J.M."/>
            <person name="Frickenhaus S."/>
            <person name="Gonzalez K."/>
            <person name="Herman E.K."/>
            <person name="Lin Y.C."/>
            <person name="Napier J."/>
            <person name="Ogata H."/>
            <person name="Sarno A.F."/>
            <person name="Shmutz J."/>
            <person name="Schroeder D."/>
            <person name="de Vargas C."/>
            <person name="Verret F."/>
            <person name="von Dassow P."/>
            <person name="Valentin K."/>
            <person name="Van de Peer Y."/>
            <person name="Wheeler G."/>
            <person name="Dacks J.B."/>
            <person name="Delwiche C.F."/>
            <person name="Dyhrman S.T."/>
            <person name="Glockner G."/>
            <person name="John U."/>
            <person name="Richards T."/>
            <person name="Worden A.Z."/>
            <person name="Zhang X."/>
            <person name="Grigoriev I.V."/>
            <person name="Allen A.E."/>
            <person name="Bidle K."/>
            <person name="Borodovsky M."/>
            <person name="Bowler C."/>
            <person name="Brownlee C."/>
            <person name="Cock J.M."/>
            <person name="Elias M."/>
            <person name="Gladyshev V.N."/>
            <person name="Groth M."/>
            <person name="Guda C."/>
            <person name="Hadaegh A."/>
            <person name="Iglesias-Rodriguez M.D."/>
            <person name="Jenkins J."/>
            <person name="Jones B.M."/>
            <person name="Lawson T."/>
            <person name="Leese F."/>
            <person name="Lindquist E."/>
            <person name="Lobanov A."/>
            <person name="Lomsadze A."/>
            <person name="Malik S.B."/>
            <person name="Marsh M.E."/>
            <person name="Mackinder L."/>
            <person name="Mock T."/>
            <person name="Mueller-Roeber B."/>
            <person name="Pagarete A."/>
            <person name="Parker M."/>
            <person name="Probert I."/>
            <person name="Quesneville H."/>
            <person name="Raines C."/>
            <person name="Rensing S.A."/>
            <person name="Riano-Pachon D.M."/>
            <person name="Richier S."/>
            <person name="Rokitta S."/>
            <person name="Shiraiwa Y."/>
            <person name="Soanes D.M."/>
            <person name="van der Giezen M."/>
            <person name="Wahlund T.M."/>
            <person name="Williams B."/>
            <person name="Wilson W."/>
            <person name="Wolfe G."/>
            <person name="Wurch L.L."/>
        </authorList>
    </citation>
    <scope>NUCLEOTIDE SEQUENCE</scope>
</reference>
<keyword evidence="6" id="KW-1185">Reference proteome</keyword>
<keyword evidence="2" id="KW-0436">Ligase</keyword>
<organism evidence="5 6">
    <name type="scientific">Emiliania huxleyi (strain CCMP1516)</name>
    <dbReference type="NCBI Taxonomy" id="280463"/>
    <lineage>
        <taxon>Eukaryota</taxon>
        <taxon>Haptista</taxon>
        <taxon>Haptophyta</taxon>
        <taxon>Prymnesiophyceae</taxon>
        <taxon>Isochrysidales</taxon>
        <taxon>Noelaerhabdaceae</taxon>
        <taxon>Emiliania</taxon>
    </lineage>
</organism>
<dbReference type="GO" id="GO:0031956">
    <property type="term" value="F:medium-chain fatty acid-CoA ligase activity"/>
    <property type="evidence" value="ECO:0007669"/>
    <property type="project" value="TreeGrafter"/>
</dbReference>
<dbReference type="PANTHER" id="PTHR43201">
    <property type="entry name" value="ACYL-COA SYNTHETASE"/>
    <property type="match status" value="1"/>
</dbReference>
<evidence type="ECO:0000256" key="1">
    <source>
        <dbReference type="ARBA" id="ARBA00006432"/>
    </source>
</evidence>
<dbReference type="Pfam" id="PF00501">
    <property type="entry name" value="AMP-binding"/>
    <property type="match status" value="1"/>
</dbReference>
<dbReference type="PANTHER" id="PTHR43201:SF5">
    <property type="entry name" value="MEDIUM-CHAIN ACYL-COA LIGASE ACSF2, MITOCHONDRIAL"/>
    <property type="match status" value="1"/>
</dbReference>
<dbReference type="InterPro" id="IPR042099">
    <property type="entry name" value="ANL_N_sf"/>
</dbReference>
<evidence type="ECO:0000313" key="5">
    <source>
        <dbReference type="EnsemblProtists" id="EOD39590"/>
    </source>
</evidence>
<comment type="similarity">
    <text evidence="1">Belongs to the ATP-dependent AMP-binding enzyme family.</text>
</comment>
<accession>A0A0D3KV05</accession>
<dbReference type="PaxDb" id="2903-EOD39590"/>
<reference evidence="5" key="2">
    <citation type="submission" date="2024-10" db="UniProtKB">
        <authorList>
            <consortium name="EnsemblProtists"/>
        </authorList>
    </citation>
    <scope>IDENTIFICATION</scope>
</reference>
<feature type="domain" description="AMP-dependent synthetase/ligase" evidence="4">
    <location>
        <begin position="18"/>
        <end position="139"/>
    </location>
</feature>
<dbReference type="RefSeq" id="XP_005792019.1">
    <property type="nucleotide sequence ID" value="XM_005791962.1"/>
</dbReference>
<protein>
    <recommendedName>
        <fullName evidence="4">AMP-dependent synthetase/ligase domain-containing protein</fullName>
    </recommendedName>
</protein>
<dbReference type="EnsemblProtists" id="EOD39590">
    <property type="protein sequence ID" value="EOD39590"/>
    <property type="gene ID" value="EMIHUDRAFT_433443"/>
</dbReference>
<feature type="chain" id="PRO_5044285570" description="AMP-dependent synthetase/ligase domain-containing protein" evidence="3">
    <location>
        <begin position="33"/>
        <end position="303"/>
    </location>
</feature>
<feature type="signal peptide" evidence="3">
    <location>
        <begin position="1"/>
        <end position="32"/>
    </location>
</feature>